<dbReference type="GO" id="GO:0004748">
    <property type="term" value="F:ribonucleoside-diphosphate reductase activity, thioredoxin disulfide as acceptor"/>
    <property type="evidence" value="ECO:0007669"/>
    <property type="project" value="UniProtKB-EC"/>
</dbReference>
<feature type="domain" description="Ribonucleotide reductase large subunit C-terminal" evidence="1">
    <location>
        <begin position="13"/>
        <end position="70"/>
    </location>
</feature>
<organism evidence="2 3">
    <name type="scientific">Escherichia coli</name>
    <dbReference type="NCBI Taxonomy" id="562"/>
    <lineage>
        <taxon>Bacteria</taxon>
        <taxon>Pseudomonadati</taxon>
        <taxon>Pseudomonadota</taxon>
        <taxon>Gammaproteobacteria</taxon>
        <taxon>Enterobacterales</taxon>
        <taxon>Enterobacteriaceae</taxon>
        <taxon>Escherichia</taxon>
    </lineage>
</organism>
<reference evidence="2 3" key="1">
    <citation type="submission" date="2018-06" db="EMBL/GenBank/DDBJ databases">
        <authorList>
            <consortium name="Pathogen Informatics"/>
            <person name="Doyle S."/>
        </authorList>
    </citation>
    <scope>NUCLEOTIDE SEQUENCE [LARGE SCALE GENOMIC DNA]</scope>
    <source>
        <strain evidence="2 3">NCTC9075</strain>
    </source>
</reference>
<accession>A0A377K1W6</accession>
<dbReference type="EMBL" id="UGEM01000004">
    <property type="protein sequence ID" value="STP18328.1"/>
    <property type="molecule type" value="Genomic_DNA"/>
</dbReference>
<gene>
    <name evidence="2" type="primary">nrdE_3</name>
    <name evidence="2" type="ORF">NCTC9075_01781</name>
</gene>
<dbReference type="Proteomes" id="UP000254181">
    <property type="component" value="Unassembled WGS sequence"/>
</dbReference>
<sequence>MSPSVNTMTNWVADERIRKKNTSTPVISSSDWQKSSFESGYPYIMYEDTVNRANPIAGRINMSNLCSEILPG</sequence>
<dbReference type="Gene3D" id="3.20.70.20">
    <property type="match status" value="1"/>
</dbReference>
<protein>
    <submittedName>
        <fullName evidence="2">Ribonucleoside-diphosphate reductase 2 alpha chain</fullName>
        <ecNumber evidence="2">1.17.4.1</ecNumber>
    </submittedName>
</protein>
<keyword evidence="2" id="KW-0560">Oxidoreductase</keyword>
<proteinExistence type="predicted"/>
<evidence type="ECO:0000259" key="1">
    <source>
        <dbReference type="Pfam" id="PF02867"/>
    </source>
</evidence>
<dbReference type="Pfam" id="PF02867">
    <property type="entry name" value="Ribonuc_red_lgC"/>
    <property type="match status" value="1"/>
</dbReference>
<dbReference type="SUPFAM" id="SSF51998">
    <property type="entry name" value="PFL-like glycyl radical enzymes"/>
    <property type="match status" value="1"/>
</dbReference>
<evidence type="ECO:0000313" key="3">
    <source>
        <dbReference type="Proteomes" id="UP000254181"/>
    </source>
</evidence>
<dbReference type="EC" id="1.17.4.1" evidence="2"/>
<name>A0A377K1W6_ECOLX</name>
<dbReference type="AlphaFoldDB" id="A0A377K1W6"/>
<dbReference type="InterPro" id="IPR000788">
    <property type="entry name" value="RNR_lg_C"/>
</dbReference>
<dbReference type="Gene3D" id="1.10.1650.20">
    <property type="match status" value="1"/>
</dbReference>
<evidence type="ECO:0000313" key="2">
    <source>
        <dbReference type="EMBL" id="STP18328.1"/>
    </source>
</evidence>